<dbReference type="Gene3D" id="3.20.20.80">
    <property type="entry name" value="Glycosidases"/>
    <property type="match status" value="1"/>
</dbReference>
<protein>
    <recommendedName>
        <fullName evidence="1">GH29D-like beta-sandwich domain-containing protein</fullName>
    </recommendedName>
</protein>
<dbReference type="InterPro" id="IPR017853">
    <property type="entry name" value="GH"/>
</dbReference>
<gene>
    <name evidence="2" type="ORF">FDA38_06900</name>
</gene>
<feature type="domain" description="GH29D-like beta-sandwich" evidence="1">
    <location>
        <begin position="230"/>
        <end position="296"/>
    </location>
</feature>
<comment type="caution">
    <text evidence="2">The sequence shown here is derived from an EMBL/GenBank/DDBJ whole genome shotgun (WGS) entry which is preliminary data.</text>
</comment>
<evidence type="ECO:0000259" key="1">
    <source>
        <dbReference type="Pfam" id="PF13290"/>
    </source>
</evidence>
<dbReference type="InterPro" id="IPR059177">
    <property type="entry name" value="GH29D-like_dom"/>
</dbReference>
<accession>A0A4U3M3T3</accession>
<organism evidence="2 3">
    <name type="scientific">Kribbella jiaozuonensis</name>
    <dbReference type="NCBI Taxonomy" id="2575441"/>
    <lineage>
        <taxon>Bacteria</taxon>
        <taxon>Bacillati</taxon>
        <taxon>Actinomycetota</taxon>
        <taxon>Actinomycetes</taxon>
        <taxon>Propionibacteriales</taxon>
        <taxon>Kribbellaceae</taxon>
        <taxon>Kribbella</taxon>
    </lineage>
</organism>
<dbReference type="SUPFAM" id="SSF51445">
    <property type="entry name" value="(Trans)glycosidases"/>
    <property type="match status" value="1"/>
</dbReference>
<keyword evidence="3" id="KW-1185">Reference proteome</keyword>
<sequence>MLILDGVLVKIRPLSAGLAVVLLCTVSPAPSVQAFSLTSEAVPVSCTPAAPNPTTDNVTDYRLDANAVAPGRWSYQSIAGDATSLLGKGGSGVFAADEWAADVKKPEHAWFVKADGSIGTDYRAIAETYTVADQADGKDVHLRGSFDSPGGRFRVLLAHDGDATKVAGPFTELYTYTGKAASFDLDVIASKGDDLLFVSDQVTTWWAPGKLKAAITTELAPETAAVTATPGPGAVRSGATVQLASATKDACIRYTTDGSDPAMSTTAYPYRMPIAITADTDLKAVATATGSAPSVVADLPFVLNEPFRAFAGENQGTQTGLVAGVQWDRMDFDWGSIEPAKGQIDQAAVAEYLRQFNLAKSHGITILPVLAYTAGWAANRTGYSYDFHGKTYEYGPAKSENNGQFVRQLVTKDASGKVLSTKDVQTSIGRTPPQNPADWANFVKLAVDTLKPLGITYFQVWNEAYPGSGFWEGGMDQYMTDIQLPAAKIIHDAGVKLVYGGWICGAPLSEYIALLDKFKAWKSIDVYDLHYMPIGTMQTIYAAAQKRGIKNPAVWQTEIGFTTEDKFVADIYPRAFHWALSKGGNDLDRFKLLYFAEWAPDDTSAFGYNRTLRTGNNLSPKGKTLVTLANLLRGAKATTYDDFETSPQLKPELNEALSTANGFRLDDKRVVLAIDLKRQNQADIFEDPNTGDTIHLNFGEPTMTVTLRNVRSVKSLDRVDLYGNRTPLQWKNTGHDTIEAEVPIIDPDPTVKALNQTEQEDVFYLSLQQS</sequence>
<evidence type="ECO:0000313" key="3">
    <source>
        <dbReference type="Proteomes" id="UP000305836"/>
    </source>
</evidence>
<proteinExistence type="predicted"/>
<dbReference type="OrthoDB" id="9802522at2"/>
<dbReference type="Pfam" id="PF13290">
    <property type="entry name" value="CHB_HEX_C_1"/>
    <property type="match status" value="1"/>
</dbReference>
<evidence type="ECO:0000313" key="2">
    <source>
        <dbReference type="EMBL" id="TKK82504.1"/>
    </source>
</evidence>
<reference evidence="2 3" key="1">
    <citation type="submission" date="2019-04" db="EMBL/GenBank/DDBJ databases">
        <title>Kribbella sp. NEAU-THZ 27 nov., a novel actinomycete isolated from soil.</title>
        <authorList>
            <person name="Duan L."/>
        </authorList>
    </citation>
    <scope>NUCLEOTIDE SEQUENCE [LARGE SCALE GENOMIC DNA]</scope>
    <source>
        <strain evidence="3">NEAU-THZ27</strain>
    </source>
</reference>
<dbReference type="Proteomes" id="UP000305836">
    <property type="component" value="Unassembled WGS sequence"/>
</dbReference>
<dbReference type="EMBL" id="SZPZ01000001">
    <property type="protein sequence ID" value="TKK82504.1"/>
    <property type="molecule type" value="Genomic_DNA"/>
</dbReference>
<dbReference type="AlphaFoldDB" id="A0A4U3M3T3"/>
<name>A0A4U3M3T3_9ACTN</name>